<organism evidence="1 2">
    <name type="scientific">Vaccinium darrowii</name>
    <dbReference type="NCBI Taxonomy" id="229202"/>
    <lineage>
        <taxon>Eukaryota</taxon>
        <taxon>Viridiplantae</taxon>
        <taxon>Streptophyta</taxon>
        <taxon>Embryophyta</taxon>
        <taxon>Tracheophyta</taxon>
        <taxon>Spermatophyta</taxon>
        <taxon>Magnoliopsida</taxon>
        <taxon>eudicotyledons</taxon>
        <taxon>Gunneridae</taxon>
        <taxon>Pentapetalae</taxon>
        <taxon>asterids</taxon>
        <taxon>Ericales</taxon>
        <taxon>Ericaceae</taxon>
        <taxon>Vaccinioideae</taxon>
        <taxon>Vaccinieae</taxon>
        <taxon>Vaccinium</taxon>
    </lineage>
</organism>
<sequence length="92" mass="9987">MGLDGQQLYYYSPSYLQHSIPYGSEAMPCYSWDSAYVGDGINGTHGYSRNSKSSGSNASMKSNGINANKPTGVTNKFSTLPLDSKSRKSVNY</sequence>
<dbReference type="EMBL" id="CM037155">
    <property type="protein sequence ID" value="KAH7846561.1"/>
    <property type="molecule type" value="Genomic_DNA"/>
</dbReference>
<name>A0ACB7XZP0_9ERIC</name>
<dbReference type="Proteomes" id="UP000828048">
    <property type="component" value="Chromosome 5"/>
</dbReference>
<comment type="caution">
    <text evidence="1">The sequence shown here is derived from an EMBL/GenBank/DDBJ whole genome shotgun (WGS) entry which is preliminary data.</text>
</comment>
<reference evidence="1 2" key="1">
    <citation type="journal article" date="2021" name="Hortic Res">
        <title>High-quality reference genome and annotation aids understanding of berry development for evergreen blueberry (Vaccinium darrowii).</title>
        <authorList>
            <person name="Yu J."/>
            <person name="Hulse-Kemp A.M."/>
            <person name="Babiker E."/>
            <person name="Staton M."/>
        </authorList>
    </citation>
    <scope>NUCLEOTIDE SEQUENCE [LARGE SCALE GENOMIC DNA]</scope>
    <source>
        <strain evidence="2">cv. NJ 8807/NJ 8810</strain>
        <tissue evidence="1">Young leaf</tissue>
    </source>
</reference>
<keyword evidence="2" id="KW-1185">Reference proteome</keyword>
<evidence type="ECO:0000313" key="2">
    <source>
        <dbReference type="Proteomes" id="UP000828048"/>
    </source>
</evidence>
<proteinExistence type="predicted"/>
<accession>A0ACB7XZP0</accession>
<gene>
    <name evidence="1" type="ORF">Vadar_015446</name>
</gene>
<protein>
    <submittedName>
        <fullName evidence="1">Uncharacterized protein</fullName>
    </submittedName>
</protein>
<evidence type="ECO:0000313" key="1">
    <source>
        <dbReference type="EMBL" id="KAH7846561.1"/>
    </source>
</evidence>